<dbReference type="Gene3D" id="3.60.21.10">
    <property type="match status" value="1"/>
</dbReference>
<protein>
    <recommendedName>
        <fullName evidence="2">Calcineurin-like phosphoesterase domain-containing protein</fullName>
    </recommendedName>
</protein>
<feature type="non-terminal residue" evidence="1">
    <location>
        <position position="1"/>
    </location>
</feature>
<proteinExistence type="predicted"/>
<sequence length="111" mass="12701">GHSHQYERFRPIAPAPGTDGSFVTYVTSGGGGAELYDVKPCLYHASAKKIHHFCLFHIKGNKLTMDTIDIDGKIIDHLEITKTDGRLNKQYLWTAVPMEEIRRYQELKRKQ</sequence>
<reference evidence="1" key="1">
    <citation type="journal article" date="2014" name="Front. Microbiol.">
        <title>High frequency of phylogenetically diverse reductive dehalogenase-homologous genes in deep subseafloor sedimentary metagenomes.</title>
        <authorList>
            <person name="Kawai M."/>
            <person name="Futagami T."/>
            <person name="Toyoda A."/>
            <person name="Takaki Y."/>
            <person name="Nishi S."/>
            <person name="Hori S."/>
            <person name="Arai W."/>
            <person name="Tsubouchi T."/>
            <person name="Morono Y."/>
            <person name="Uchiyama I."/>
            <person name="Ito T."/>
            <person name="Fujiyama A."/>
            <person name="Inagaki F."/>
            <person name="Takami H."/>
        </authorList>
    </citation>
    <scope>NUCLEOTIDE SEQUENCE</scope>
    <source>
        <strain evidence="1">Expedition CK06-06</strain>
    </source>
</reference>
<gene>
    <name evidence="1" type="ORF">S12H4_18070</name>
</gene>
<dbReference type="EMBL" id="BARW01008892">
    <property type="protein sequence ID" value="GAI73969.1"/>
    <property type="molecule type" value="Genomic_DNA"/>
</dbReference>
<comment type="caution">
    <text evidence="1">The sequence shown here is derived from an EMBL/GenBank/DDBJ whole genome shotgun (WGS) entry which is preliminary data.</text>
</comment>
<accession>X1T1R2</accession>
<evidence type="ECO:0008006" key="2">
    <source>
        <dbReference type="Google" id="ProtNLM"/>
    </source>
</evidence>
<name>X1T1R2_9ZZZZ</name>
<dbReference type="AlphaFoldDB" id="X1T1R2"/>
<evidence type="ECO:0000313" key="1">
    <source>
        <dbReference type="EMBL" id="GAI73969.1"/>
    </source>
</evidence>
<dbReference type="SUPFAM" id="SSF56300">
    <property type="entry name" value="Metallo-dependent phosphatases"/>
    <property type="match status" value="1"/>
</dbReference>
<organism evidence="1">
    <name type="scientific">marine sediment metagenome</name>
    <dbReference type="NCBI Taxonomy" id="412755"/>
    <lineage>
        <taxon>unclassified sequences</taxon>
        <taxon>metagenomes</taxon>
        <taxon>ecological metagenomes</taxon>
    </lineage>
</organism>
<dbReference type="InterPro" id="IPR029052">
    <property type="entry name" value="Metallo-depent_PP-like"/>
</dbReference>